<evidence type="ECO:0000313" key="1">
    <source>
        <dbReference type="EMBL" id="KAJ7548157.1"/>
    </source>
</evidence>
<dbReference type="EMBL" id="CM055098">
    <property type="protein sequence ID" value="KAJ7548157.1"/>
    <property type="molecule type" value="Genomic_DNA"/>
</dbReference>
<accession>A0ACC2D1Q6</accession>
<reference evidence="2" key="1">
    <citation type="journal article" date="2024" name="Proc. Natl. Acad. Sci. U.S.A.">
        <title>Extraordinary preservation of gene collinearity over three hundred million years revealed in homosporous lycophytes.</title>
        <authorList>
            <person name="Li C."/>
            <person name="Wickell D."/>
            <person name="Kuo L.Y."/>
            <person name="Chen X."/>
            <person name="Nie B."/>
            <person name="Liao X."/>
            <person name="Peng D."/>
            <person name="Ji J."/>
            <person name="Jenkins J."/>
            <person name="Williams M."/>
            <person name="Shu S."/>
            <person name="Plott C."/>
            <person name="Barry K."/>
            <person name="Rajasekar S."/>
            <person name="Grimwood J."/>
            <person name="Han X."/>
            <person name="Sun S."/>
            <person name="Hou Z."/>
            <person name="He W."/>
            <person name="Dai G."/>
            <person name="Sun C."/>
            <person name="Schmutz J."/>
            <person name="Leebens-Mack J.H."/>
            <person name="Li F.W."/>
            <person name="Wang L."/>
        </authorList>
    </citation>
    <scope>NUCLEOTIDE SEQUENCE [LARGE SCALE GENOMIC DNA]</scope>
    <source>
        <strain evidence="2">cv. PW_Plant_1</strain>
    </source>
</reference>
<sequence>MTEPMECSVCISEFQENETGRLLPKCNHCFHTACIDTWFNSHSTCPLCRGNVGDQKPISHEDAENMPLDEEMGLQEAPSHDVMVEPSFVLNYRNLTEEQIGSNSENLSKNPFGLQGTSSEQQQQQEDTHSNLHMKPEKLNPSKHFPVNTLFYENQNEVSSRSSSRAEQVKKSEHLVIEVPNRLAICPSDCSP</sequence>
<name>A0ACC2D1Q6_DIPCM</name>
<proteinExistence type="predicted"/>
<organism evidence="1 2">
    <name type="scientific">Diphasiastrum complanatum</name>
    <name type="common">Issler's clubmoss</name>
    <name type="synonym">Lycopodium complanatum</name>
    <dbReference type="NCBI Taxonomy" id="34168"/>
    <lineage>
        <taxon>Eukaryota</taxon>
        <taxon>Viridiplantae</taxon>
        <taxon>Streptophyta</taxon>
        <taxon>Embryophyta</taxon>
        <taxon>Tracheophyta</taxon>
        <taxon>Lycopodiopsida</taxon>
        <taxon>Lycopodiales</taxon>
        <taxon>Lycopodiaceae</taxon>
        <taxon>Lycopodioideae</taxon>
        <taxon>Diphasiastrum</taxon>
    </lineage>
</organism>
<comment type="caution">
    <text evidence="1">The sequence shown here is derived from an EMBL/GenBank/DDBJ whole genome shotgun (WGS) entry which is preliminary data.</text>
</comment>
<protein>
    <submittedName>
        <fullName evidence="1">Uncharacterized protein</fullName>
    </submittedName>
</protein>
<evidence type="ECO:0000313" key="2">
    <source>
        <dbReference type="Proteomes" id="UP001162992"/>
    </source>
</evidence>
<dbReference type="Proteomes" id="UP001162992">
    <property type="component" value="Chromosome 7"/>
</dbReference>
<keyword evidence="2" id="KW-1185">Reference proteome</keyword>
<gene>
    <name evidence="1" type="ORF">O6H91_07G000500</name>
</gene>